<evidence type="ECO:0000313" key="1">
    <source>
        <dbReference type="EMBL" id="KAL2632947.1"/>
    </source>
</evidence>
<reference evidence="1 2" key="1">
    <citation type="submission" date="2024-09" db="EMBL/GenBank/DDBJ databases">
        <title>Chromosome-scale assembly of Riccia fluitans.</title>
        <authorList>
            <person name="Paukszto L."/>
            <person name="Sawicki J."/>
            <person name="Karawczyk K."/>
            <person name="Piernik-Szablinska J."/>
            <person name="Szczecinska M."/>
            <person name="Mazdziarz M."/>
        </authorList>
    </citation>
    <scope>NUCLEOTIDE SEQUENCE [LARGE SCALE GENOMIC DNA]</scope>
    <source>
        <strain evidence="1">Rf_01</strain>
        <tissue evidence="1">Aerial parts of the thallus</tissue>
    </source>
</reference>
<protein>
    <submittedName>
        <fullName evidence="1">Uncharacterized protein</fullName>
    </submittedName>
</protein>
<dbReference type="Proteomes" id="UP001605036">
    <property type="component" value="Unassembled WGS sequence"/>
</dbReference>
<dbReference type="EMBL" id="JBHFFA010000003">
    <property type="protein sequence ID" value="KAL2632947.1"/>
    <property type="molecule type" value="Genomic_DNA"/>
</dbReference>
<gene>
    <name evidence="1" type="ORF">R1flu_004426</name>
</gene>
<evidence type="ECO:0000313" key="2">
    <source>
        <dbReference type="Proteomes" id="UP001605036"/>
    </source>
</evidence>
<dbReference type="AlphaFoldDB" id="A0ABD1YU96"/>
<comment type="caution">
    <text evidence="1">The sequence shown here is derived from an EMBL/GenBank/DDBJ whole genome shotgun (WGS) entry which is preliminary data.</text>
</comment>
<sequence length="66" mass="7265">MLVSVLGAAYETFEFSAVDYHKIMAALPVKSAKVGVEEATETIHRIRITISSKNVKNLEKLCADLI</sequence>
<keyword evidence="2" id="KW-1185">Reference proteome</keyword>
<accession>A0ABD1YU96</accession>
<proteinExistence type="predicted"/>
<dbReference type="Gene3D" id="3.30.70.600">
    <property type="entry name" value="Ribosomal protein S10 domain"/>
    <property type="match status" value="1"/>
</dbReference>
<dbReference type="InterPro" id="IPR036838">
    <property type="entry name" value="Ribosomal_uS10_dom_sf"/>
</dbReference>
<name>A0ABD1YU96_9MARC</name>
<organism evidence="1 2">
    <name type="scientific">Riccia fluitans</name>
    <dbReference type="NCBI Taxonomy" id="41844"/>
    <lineage>
        <taxon>Eukaryota</taxon>
        <taxon>Viridiplantae</taxon>
        <taxon>Streptophyta</taxon>
        <taxon>Embryophyta</taxon>
        <taxon>Marchantiophyta</taxon>
        <taxon>Marchantiopsida</taxon>
        <taxon>Marchantiidae</taxon>
        <taxon>Marchantiales</taxon>
        <taxon>Ricciaceae</taxon>
        <taxon>Riccia</taxon>
    </lineage>
</organism>